<name>A0A8T4IWM5_9ACTN</name>
<dbReference type="SUPFAM" id="SSF48576">
    <property type="entry name" value="Terpenoid synthases"/>
    <property type="match status" value="1"/>
</dbReference>
<dbReference type="InterPro" id="IPR008949">
    <property type="entry name" value="Isoprenoid_synthase_dom_sf"/>
</dbReference>
<dbReference type="Gene3D" id="1.10.600.10">
    <property type="entry name" value="Farnesyl Diphosphate Synthase"/>
    <property type="match status" value="1"/>
</dbReference>
<accession>A0A8T4IWM5</accession>
<keyword evidence="2" id="KW-1185">Reference proteome</keyword>
<dbReference type="Pfam" id="PF19086">
    <property type="entry name" value="Terpene_syn_C_2"/>
    <property type="match status" value="1"/>
</dbReference>
<dbReference type="EMBL" id="JAGSMN010000418">
    <property type="protein sequence ID" value="MBR7674983.1"/>
    <property type="molecule type" value="Genomic_DNA"/>
</dbReference>
<organism evidence="1 2">
    <name type="scientific">Streptomyces daliensis</name>
    <dbReference type="NCBI Taxonomy" id="299421"/>
    <lineage>
        <taxon>Bacteria</taxon>
        <taxon>Bacillati</taxon>
        <taxon>Actinomycetota</taxon>
        <taxon>Actinomycetes</taxon>
        <taxon>Kitasatosporales</taxon>
        <taxon>Streptomycetaceae</taxon>
        <taxon>Streptomyces</taxon>
    </lineage>
</organism>
<proteinExistence type="predicted"/>
<protein>
    <submittedName>
        <fullName evidence="1">Glutamate dehydrogenase</fullName>
    </submittedName>
</protein>
<gene>
    <name evidence="1" type="ORF">KDA82_18550</name>
</gene>
<sequence>MSTGEPIQVRIPPLYCPIPPAIHPQHADMQHRSMEWMTRYGFCSDEPCRVRTASINGAEFVARMTPAGDRERMQVFADWAHLSLLFDDLYDALPDASASTALCDFTGTAVKVMRTFEAPEASLMPDDSPFTAPLRDLARRTHRIATPVQLRRMVEAQRLWLSCVAWEIACKPRAHLLGLNDYIVLRMGTVGGTATSSWIEILNGTEAPDHEMDSPLVRALAESAGLIVGMDEDLYSYGKDLWHQRHDGTPLLNFVGVTAHELGCTHEKALLEVAAMRNQLMCLFLALRDRALRHAGPALTRYVTDLGHYIRANADWGTSAGRYRNPDGRSPDAVSIRHEWTDDAPDFSGEPLPLPAIAWWWHQLRPDRPRTLTRGVCVR</sequence>
<evidence type="ECO:0000313" key="2">
    <source>
        <dbReference type="Proteomes" id="UP000675554"/>
    </source>
</evidence>
<comment type="caution">
    <text evidence="1">The sequence shown here is derived from an EMBL/GenBank/DDBJ whole genome shotgun (WGS) entry which is preliminary data.</text>
</comment>
<reference evidence="1" key="1">
    <citation type="submission" date="2021-04" db="EMBL/GenBank/DDBJ databases">
        <title>Sequencing of actinobacteria type strains.</title>
        <authorList>
            <person name="Nguyen G.-S."/>
            <person name="Wentzel A."/>
        </authorList>
    </citation>
    <scope>NUCLEOTIDE SEQUENCE</scope>
    <source>
        <strain evidence="1">DSM 42095</strain>
    </source>
</reference>
<dbReference type="Proteomes" id="UP000675554">
    <property type="component" value="Unassembled WGS sequence"/>
</dbReference>
<dbReference type="AlphaFoldDB" id="A0A8T4IWM5"/>
<evidence type="ECO:0000313" key="1">
    <source>
        <dbReference type="EMBL" id="MBR7674983.1"/>
    </source>
</evidence>